<gene>
    <name evidence="2" type="ordered locus">PSPPH_0771</name>
</gene>
<dbReference type="Gene3D" id="3.20.20.450">
    <property type="entry name" value="EAL domain"/>
    <property type="match status" value="1"/>
</dbReference>
<dbReference type="PANTHER" id="PTHR33121">
    <property type="entry name" value="CYCLIC DI-GMP PHOSPHODIESTERASE PDEF"/>
    <property type="match status" value="1"/>
</dbReference>
<dbReference type="CDD" id="cd01948">
    <property type="entry name" value="EAL"/>
    <property type="match status" value="1"/>
</dbReference>
<dbReference type="InterPro" id="IPR035919">
    <property type="entry name" value="EAL_sf"/>
</dbReference>
<accession>Q48NG4</accession>
<reference evidence="2 3" key="1">
    <citation type="journal article" date="2005" name="J. Bacteriol.">
        <title>Whole-genome sequence analysis of Pseudomonas syringae pv. phaseolicola 1448A reveals divergence among pathovars in genes involved in virulence and transposition.</title>
        <authorList>
            <person name="Joardar V."/>
            <person name="Lindeberg M."/>
            <person name="Jackson R.W."/>
            <person name="Selengut J."/>
            <person name="Dodson R."/>
            <person name="Brinkac L.M."/>
            <person name="Daugherty S.C."/>
            <person name="Deboy R."/>
            <person name="Durkin A.S."/>
            <person name="Giglio M.G."/>
            <person name="Madupu R."/>
            <person name="Nelson W.C."/>
            <person name="Rosovitz M.J."/>
            <person name="Sullivan S."/>
            <person name="Crabtree J."/>
            <person name="Creasy T."/>
            <person name="Davidsen T."/>
            <person name="Haft D.H."/>
            <person name="Zafar N."/>
            <person name="Zhou L."/>
            <person name="Halpin R."/>
            <person name="Holley T."/>
            <person name="Khouri H."/>
            <person name="Feldblyum T."/>
            <person name="White O."/>
            <person name="Fraser C.M."/>
            <person name="Chatterjee A.K."/>
            <person name="Cartinhour S."/>
            <person name="Schneider D.J."/>
            <person name="Mansfield J."/>
            <person name="Collmer A."/>
            <person name="Buell C.R."/>
        </authorList>
    </citation>
    <scope>NUCLEOTIDE SEQUENCE [LARGE SCALE GENOMIC DNA]</scope>
    <source>
        <strain evidence="3">1448A / Race 6</strain>
    </source>
</reference>
<dbReference type="HOGENOM" id="CLU_000445_70_50_6"/>
<organism evidence="2 3">
    <name type="scientific">Pseudomonas savastanoi pv. phaseolicola (strain 1448A / Race 6)</name>
    <name type="common">Pseudomonas syringae pv. phaseolicola (strain 1448A / Race 6)</name>
    <dbReference type="NCBI Taxonomy" id="264730"/>
    <lineage>
        <taxon>Bacteria</taxon>
        <taxon>Pseudomonadati</taxon>
        <taxon>Pseudomonadota</taxon>
        <taxon>Gammaproteobacteria</taxon>
        <taxon>Pseudomonadales</taxon>
        <taxon>Pseudomonadaceae</taxon>
        <taxon>Pseudomonas</taxon>
    </lineage>
</organism>
<dbReference type="EMBL" id="CP000058">
    <property type="protein sequence ID" value="AAZ37441.1"/>
    <property type="molecule type" value="Genomic_DNA"/>
</dbReference>
<dbReference type="SMART" id="SM00052">
    <property type="entry name" value="EAL"/>
    <property type="match status" value="1"/>
</dbReference>
<protein>
    <submittedName>
        <fullName evidence="2">EAL domain protein</fullName>
    </submittedName>
</protein>
<dbReference type="eggNOG" id="COG2200">
    <property type="taxonomic scope" value="Bacteria"/>
</dbReference>
<dbReference type="InterPro" id="IPR001633">
    <property type="entry name" value="EAL_dom"/>
</dbReference>
<dbReference type="PANTHER" id="PTHR33121:SF70">
    <property type="entry name" value="SIGNALING PROTEIN YKOW"/>
    <property type="match status" value="1"/>
</dbReference>
<dbReference type="Pfam" id="PF00563">
    <property type="entry name" value="EAL"/>
    <property type="match status" value="1"/>
</dbReference>
<dbReference type="KEGG" id="psp:PSPPH_0771"/>
<dbReference type="GO" id="GO:0071111">
    <property type="term" value="F:cyclic-guanylate-specific phosphodiesterase activity"/>
    <property type="evidence" value="ECO:0007669"/>
    <property type="project" value="InterPro"/>
</dbReference>
<dbReference type="SUPFAM" id="SSF141868">
    <property type="entry name" value="EAL domain-like"/>
    <property type="match status" value="1"/>
</dbReference>
<evidence type="ECO:0000313" key="3">
    <source>
        <dbReference type="Proteomes" id="UP000000551"/>
    </source>
</evidence>
<evidence type="ECO:0000313" key="2">
    <source>
        <dbReference type="EMBL" id="AAZ37441.1"/>
    </source>
</evidence>
<dbReference type="Proteomes" id="UP000000551">
    <property type="component" value="Chromosome"/>
</dbReference>
<evidence type="ECO:0000259" key="1">
    <source>
        <dbReference type="PROSITE" id="PS50883"/>
    </source>
</evidence>
<dbReference type="InterPro" id="IPR050706">
    <property type="entry name" value="Cyclic-di-GMP_PDE-like"/>
</dbReference>
<proteinExistence type="predicted"/>
<name>Q48NG4_PSE14</name>
<dbReference type="PROSITE" id="PS50883">
    <property type="entry name" value="EAL"/>
    <property type="match status" value="1"/>
</dbReference>
<dbReference type="AlphaFoldDB" id="Q48NG4"/>
<sequence length="270" mass="29869">MLNQKKSSVFFASSINYYDIVFALKCAEFKSYFQPKIELSSLEVSGLEVLARWKLPNSQLLTPDIFLPAVKSAGLLNELTHTLTDQALTTYNALKRSGLDVPLALNLDASQIGDSSFIGALITQVNRNPIHNQPLTLEITESGGEALTASHFIKNLARLDACGWRLSIDDFGTAYSALERVCQIPCSEIKIDRTFTQNMLADIRYKKIAKYIIAIGKAMQLTVVAEGIETLEQLNFLQGLGCDQGQGFLFSAALPAEDIERWCLRWNGAL</sequence>
<feature type="domain" description="EAL" evidence="1">
    <location>
        <begin position="13"/>
        <end position="267"/>
    </location>
</feature>